<feature type="non-terminal residue" evidence="2">
    <location>
        <position position="142"/>
    </location>
</feature>
<feature type="compositionally biased region" description="Low complexity" evidence="1">
    <location>
        <begin position="104"/>
        <end position="126"/>
    </location>
</feature>
<reference evidence="2 3" key="1">
    <citation type="submission" date="2018-10" db="EMBL/GenBank/DDBJ databases">
        <authorList>
            <person name="Ekblom R."/>
            <person name="Jareborg N."/>
        </authorList>
    </citation>
    <scope>NUCLEOTIDE SEQUENCE [LARGE SCALE GENOMIC DNA]</scope>
    <source>
        <tissue evidence="2">Muscle</tissue>
    </source>
</reference>
<sequence length="142" mass="15260">MDPFTEKLLERTRARRENLQRKMAERPTAAARSVTHAKRAREPLSEASNQQPLPSSEEKSCTKPSPSKKRCSDTTEVEVSNLENEKPVESASAKPCPPSPPAPQAQLQAPVPVSAAEAAPVPVPSVRRGLNSRLEATAGSSV</sequence>
<accession>A0A9X9PZW6</accession>
<keyword evidence="3" id="KW-1185">Reference proteome</keyword>
<organism evidence="2 3">
    <name type="scientific">Gulo gulo</name>
    <name type="common">Wolverine</name>
    <name type="synonym">Gluton</name>
    <dbReference type="NCBI Taxonomy" id="48420"/>
    <lineage>
        <taxon>Eukaryota</taxon>
        <taxon>Metazoa</taxon>
        <taxon>Chordata</taxon>
        <taxon>Craniata</taxon>
        <taxon>Vertebrata</taxon>
        <taxon>Euteleostomi</taxon>
        <taxon>Mammalia</taxon>
        <taxon>Eutheria</taxon>
        <taxon>Laurasiatheria</taxon>
        <taxon>Carnivora</taxon>
        <taxon>Caniformia</taxon>
        <taxon>Musteloidea</taxon>
        <taxon>Mustelidae</taxon>
        <taxon>Guloninae</taxon>
        <taxon>Gulo</taxon>
    </lineage>
</organism>
<dbReference type="AlphaFoldDB" id="A0A9X9PZW6"/>
<name>A0A9X9PZW6_GULGU</name>
<comment type="caution">
    <text evidence="2">The sequence shown here is derived from an EMBL/GenBank/DDBJ whole genome shotgun (WGS) entry which is preliminary data.</text>
</comment>
<feature type="compositionally biased region" description="Basic and acidic residues" evidence="1">
    <location>
        <begin position="1"/>
        <end position="25"/>
    </location>
</feature>
<dbReference type="Proteomes" id="UP000269945">
    <property type="component" value="Unassembled WGS sequence"/>
</dbReference>
<gene>
    <name evidence="2" type="ORF">BN2614_LOCUS1</name>
</gene>
<feature type="region of interest" description="Disordered" evidence="1">
    <location>
        <begin position="1"/>
        <end position="142"/>
    </location>
</feature>
<evidence type="ECO:0000313" key="2">
    <source>
        <dbReference type="EMBL" id="VCW79479.1"/>
    </source>
</evidence>
<proteinExistence type="predicted"/>
<evidence type="ECO:0000313" key="3">
    <source>
        <dbReference type="Proteomes" id="UP000269945"/>
    </source>
</evidence>
<evidence type="ECO:0008006" key="4">
    <source>
        <dbReference type="Google" id="ProtNLM"/>
    </source>
</evidence>
<protein>
    <recommendedName>
        <fullName evidence="4">Anillin</fullName>
    </recommendedName>
</protein>
<evidence type="ECO:0000256" key="1">
    <source>
        <dbReference type="SAM" id="MobiDB-lite"/>
    </source>
</evidence>
<dbReference type="EMBL" id="CYRY02012097">
    <property type="protein sequence ID" value="VCW79479.1"/>
    <property type="molecule type" value="Genomic_DNA"/>
</dbReference>